<proteinExistence type="predicted"/>
<accession>A0ABV2D260</accession>
<feature type="region of interest" description="Disordered" evidence="1">
    <location>
        <begin position="1"/>
        <end position="24"/>
    </location>
</feature>
<name>A0ABV2D260_9SPHN</name>
<feature type="region of interest" description="Disordered" evidence="1">
    <location>
        <begin position="100"/>
        <end position="119"/>
    </location>
</feature>
<sequence>MTAAQPLSADQTVRPEQRNAEGGEAIVWNRPQALAQGAVVSVEAPAPSSVDLSGAAMAAKFAERLTLAAHSGGEIQLLLDPARFTVTSVTISGHPDGNMSFAYQSGSSKDGSGATPDEEALRQRLEARGLSVAKIEQRN</sequence>
<reference evidence="2 3" key="1">
    <citation type="submission" date="2024-07" db="EMBL/GenBank/DDBJ databases">
        <title>Novosphingobium kalidii RD2P27.</title>
        <authorList>
            <person name="Sun J.-Q."/>
        </authorList>
    </citation>
    <scope>NUCLEOTIDE SEQUENCE [LARGE SCALE GENOMIC DNA]</scope>
    <source>
        <strain evidence="2 3">RD2P27</strain>
    </source>
</reference>
<organism evidence="2 3">
    <name type="scientific">Novosphingobium kalidii</name>
    <dbReference type="NCBI Taxonomy" id="3230299"/>
    <lineage>
        <taxon>Bacteria</taxon>
        <taxon>Pseudomonadati</taxon>
        <taxon>Pseudomonadota</taxon>
        <taxon>Alphaproteobacteria</taxon>
        <taxon>Sphingomonadales</taxon>
        <taxon>Sphingomonadaceae</taxon>
        <taxon>Novosphingobium</taxon>
    </lineage>
</organism>
<protein>
    <recommendedName>
        <fullName evidence="4">Flagellar hook-length control protein FliK</fullName>
    </recommendedName>
</protein>
<dbReference type="EMBL" id="JBEWLY010000014">
    <property type="protein sequence ID" value="MET1755790.1"/>
    <property type="molecule type" value="Genomic_DNA"/>
</dbReference>
<feature type="compositionally biased region" description="Polar residues" evidence="1">
    <location>
        <begin position="101"/>
        <end position="110"/>
    </location>
</feature>
<evidence type="ECO:0000313" key="2">
    <source>
        <dbReference type="EMBL" id="MET1755790.1"/>
    </source>
</evidence>
<evidence type="ECO:0000256" key="1">
    <source>
        <dbReference type="SAM" id="MobiDB-lite"/>
    </source>
</evidence>
<keyword evidence="3" id="KW-1185">Reference proteome</keyword>
<evidence type="ECO:0008006" key="4">
    <source>
        <dbReference type="Google" id="ProtNLM"/>
    </source>
</evidence>
<comment type="caution">
    <text evidence="2">The sequence shown here is derived from an EMBL/GenBank/DDBJ whole genome shotgun (WGS) entry which is preliminary data.</text>
</comment>
<evidence type="ECO:0000313" key="3">
    <source>
        <dbReference type="Proteomes" id="UP001548713"/>
    </source>
</evidence>
<dbReference type="RefSeq" id="WP_353984286.1">
    <property type="nucleotide sequence ID" value="NZ_JBEWLY010000014.1"/>
</dbReference>
<dbReference type="Proteomes" id="UP001548713">
    <property type="component" value="Unassembled WGS sequence"/>
</dbReference>
<gene>
    <name evidence="2" type="ORF">ABVV53_10020</name>
</gene>